<name>A0A140B451_CLOBO</name>
<keyword evidence="1" id="KW-0472">Membrane</keyword>
<keyword evidence="1" id="KW-1133">Transmembrane helix</keyword>
<reference evidence="2" key="1">
    <citation type="journal article" date="2016" name="Genome Biol. Evol.">
        <title>Evolution of chromosomal Clostridium botulinum type E neurotoxin gene clusters: evidence provided by their rare plasmid borne counterparts.</title>
        <authorList>
            <person name="Carter A.T."/>
            <person name="Austin J.W."/>
            <person name="Weedmark K.A."/>
            <person name="Peck M.W."/>
        </authorList>
    </citation>
    <scope>NUCLEOTIDE SEQUENCE</scope>
    <source>
        <strain evidence="2">GA0702E1CS</strain>
        <plasmid evidence="2">pGA0702E1CS</plasmid>
    </source>
</reference>
<geneLocation type="plasmid" evidence="2">
    <name>pGA0702E1CS</name>
</geneLocation>
<feature type="transmembrane region" description="Helical" evidence="1">
    <location>
        <begin position="64"/>
        <end position="87"/>
    </location>
</feature>
<accession>A0A140B451</accession>
<evidence type="ECO:0000256" key="1">
    <source>
        <dbReference type="SAM" id="Phobius"/>
    </source>
</evidence>
<sequence>MHLSSIKEGYMGIKKRYSWNSEKNEFEEREKVNNTNNFDYVKYINEKIIKEESEREVDYRTEYIQYYITYLMPLIILIIVIAFGNMITSDWFIKKLIYLHTM</sequence>
<keyword evidence="2" id="KW-0614">Plasmid</keyword>
<dbReference type="EMBL" id="KT901798">
    <property type="protein sequence ID" value="ALP69015.1"/>
    <property type="molecule type" value="Genomic_DNA"/>
</dbReference>
<organism evidence="2">
    <name type="scientific">Clostridium botulinum</name>
    <dbReference type="NCBI Taxonomy" id="1491"/>
    <lineage>
        <taxon>Bacteria</taxon>
        <taxon>Bacillati</taxon>
        <taxon>Bacillota</taxon>
        <taxon>Clostridia</taxon>
        <taxon>Eubacteriales</taxon>
        <taxon>Clostridiaceae</taxon>
        <taxon>Clostridium</taxon>
    </lineage>
</organism>
<proteinExistence type="predicted"/>
<protein>
    <submittedName>
        <fullName evidence="2">Uncharacterized protein</fullName>
    </submittedName>
</protein>
<keyword evidence="1" id="KW-0812">Transmembrane</keyword>
<dbReference type="AlphaFoldDB" id="A0A140B451"/>
<evidence type="ECO:0000313" key="2">
    <source>
        <dbReference type="EMBL" id="ALP69015.1"/>
    </source>
</evidence>